<evidence type="ECO:0000256" key="5">
    <source>
        <dbReference type="ARBA" id="ARBA00023253"/>
    </source>
</evidence>
<feature type="binding site" evidence="7">
    <location>
        <position position="362"/>
    </location>
    <ligand>
        <name>Mn(2+)</name>
        <dbReference type="ChEBI" id="CHEBI:29035"/>
    </ligand>
</feature>
<dbReference type="Gene3D" id="3.40.275.10">
    <property type="entry name" value="L-fucose Isomerase, Chain A, domain 2"/>
    <property type="match status" value="1"/>
</dbReference>
<dbReference type="Pfam" id="PF07882">
    <property type="entry name" value="Fucose_iso_N2"/>
    <property type="match status" value="1"/>
</dbReference>
<evidence type="ECO:0000313" key="12">
    <source>
        <dbReference type="Proteomes" id="UP001487296"/>
    </source>
</evidence>
<accession>A0ABV1FTX0</accession>
<evidence type="ECO:0000256" key="3">
    <source>
        <dbReference type="ARBA" id="ARBA00023211"/>
    </source>
</evidence>
<feature type="domain" description="L-fucose isomerase C-terminal" evidence="8">
    <location>
        <begin position="391"/>
        <end position="555"/>
    </location>
</feature>
<feature type="binding site" evidence="7">
    <location>
        <position position="338"/>
    </location>
    <ligand>
        <name>Mn(2+)</name>
        <dbReference type="ChEBI" id="CHEBI:29035"/>
    </ligand>
</feature>
<feature type="active site" description="Proton acceptor" evidence="7">
    <location>
        <position position="362"/>
    </location>
</feature>
<proteinExistence type="inferred from homology"/>
<dbReference type="SUPFAM" id="SSF50443">
    <property type="entry name" value="FucI/AraA C-terminal domain-like"/>
    <property type="match status" value="1"/>
</dbReference>
<sequence length="591" mass="65140">MSNYPKIGIRPTIDGRQGGVRESLEEKTMNLAKSVAKLISENLRNGDGSPVECVISDTTIGRVGESAACAEKFEREGVGSTITVTSCWCYGAETMDMNPHWPKAVWGFNGTERPGAVYLAAVLAAHAQKGLPAFGIYGHDVQDLEDDSIPADVAEKILRFARAAQAVATMRGKSYLSMGSACMGIAGSIVNPDFFQEYLGMRNESVDLTEIIRRMTEGIYDPEEFEKAMAWTRNHCMCNEGDDIANRQGKAKTREQKDADWEFIVKMMIIMKDLMHGNPRLEEIGFKEEAIGHNAIAGGFQGQRQWTDFYPNGDYPEALMNTSFDWNGPREPITLATENDAGNGVAMLFNHLLTGRAQIFSDVRTYWSPEAVKRVTGKELTGRAAGGIIHLINSGATTLDGSGAATDAEGNPVMKHFWELTDQDIDACLKATTWYPANRDYFRGGGFSSNFLSKGGMPVTMVRLNLVKGLGPVLQLAEGWTVEIDPEINAILDKRTDPTWPTTWFVPRLCGKAPFKDVYSVMNNWGANHGAISYGHIGADLITLCSMLRIPVCMHNVEDDRIFRPAAWNAFGMDKEGADFRACQNYGPIYK</sequence>
<dbReference type="InterPro" id="IPR009015">
    <property type="entry name" value="Fucose_isomerase_N/cen_sf"/>
</dbReference>
<evidence type="ECO:0000259" key="10">
    <source>
        <dbReference type="Pfam" id="PF07882"/>
    </source>
</evidence>
<name>A0ABV1FTX0_9BACT</name>
<keyword evidence="12" id="KW-1185">Reference proteome</keyword>
<evidence type="ECO:0000256" key="4">
    <source>
        <dbReference type="ARBA" id="ARBA00023235"/>
    </source>
</evidence>
<dbReference type="Gene3D" id="3.40.50.1070">
    <property type="match status" value="1"/>
</dbReference>
<comment type="function">
    <text evidence="7">Converts the aldose L-fucose into the corresponding ketose L-fuculose.</text>
</comment>
<dbReference type="InterPro" id="IPR012888">
    <property type="entry name" value="Fucose_iso_N1"/>
</dbReference>
<comment type="pathway">
    <text evidence="7">Carbohydrate degradation; L-fucose degradation; L-lactaldehyde and glycerone phosphate from L-fucose: step 1/3.</text>
</comment>
<dbReference type="InterPro" id="IPR012889">
    <property type="entry name" value="Fucose_isomerase_N2"/>
</dbReference>
<dbReference type="NCBIfam" id="NF008220">
    <property type="entry name" value="PRK10991.1"/>
    <property type="match status" value="1"/>
</dbReference>
<dbReference type="EMBL" id="JBBNFP010000085">
    <property type="protein sequence ID" value="MEQ2487803.1"/>
    <property type="molecule type" value="Genomic_DNA"/>
</dbReference>
<comment type="caution">
    <text evidence="11">The sequence shown here is derived from an EMBL/GenBank/DDBJ whole genome shotgun (WGS) entry which is preliminary data.</text>
</comment>
<gene>
    <name evidence="7 11" type="primary">fucI</name>
    <name evidence="11" type="ORF">AAAT34_12230</name>
</gene>
<keyword evidence="1 7" id="KW-0963">Cytoplasm</keyword>
<dbReference type="InterPro" id="IPR038391">
    <property type="entry name" value="Fucose_iso_dom1_sf"/>
</dbReference>
<keyword evidence="2 7" id="KW-0479">Metal-binding</keyword>
<dbReference type="Proteomes" id="UP001487296">
    <property type="component" value="Unassembled WGS sequence"/>
</dbReference>
<dbReference type="InterPro" id="IPR005763">
    <property type="entry name" value="Fucose_isomerase"/>
</dbReference>
<evidence type="ECO:0000256" key="7">
    <source>
        <dbReference type="HAMAP-Rule" id="MF_01254"/>
    </source>
</evidence>
<dbReference type="InterPro" id="IPR038392">
    <property type="entry name" value="Fucose_isomerase_dom2_sf"/>
</dbReference>
<keyword evidence="6 7" id="KW-0119">Carbohydrate metabolism</keyword>
<reference evidence="11 12" key="1">
    <citation type="submission" date="2024-04" db="EMBL/GenBank/DDBJ databases">
        <title>Human intestinal bacterial collection.</title>
        <authorList>
            <person name="Pauvert C."/>
            <person name="Hitch T.C.A."/>
            <person name="Clavel T."/>
        </authorList>
    </citation>
    <scope>NUCLEOTIDE SEQUENCE [LARGE SCALE GENOMIC DNA]</scope>
    <source>
        <strain evidence="11 12">CLA-AA-H145</strain>
    </source>
</reference>
<comment type="similarity">
    <text evidence="7">Belongs to the L-fucose isomerase family.</text>
</comment>
<dbReference type="SUPFAM" id="SSF53743">
    <property type="entry name" value="FucI/AraA N-terminal and middle domains"/>
    <property type="match status" value="1"/>
</dbReference>
<keyword evidence="5 7" id="KW-0294">Fucose metabolism</keyword>
<evidence type="ECO:0000256" key="2">
    <source>
        <dbReference type="ARBA" id="ARBA00022723"/>
    </source>
</evidence>
<feature type="binding site" evidence="7">
    <location>
        <position position="529"/>
    </location>
    <ligand>
        <name>Mn(2+)</name>
        <dbReference type="ChEBI" id="CHEBI:29035"/>
    </ligand>
</feature>
<evidence type="ECO:0000256" key="6">
    <source>
        <dbReference type="ARBA" id="ARBA00023277"/>
    </source>
</evidence>
<dbReference type="HAMAP" id="MF_01254">
    <property type="entry name" value="Fucose_iso"/>
    <property type="match status" value="1"/>
</dbReference>
<comment type="catalytic activity">
    <reaction evidence="7">
        <text>L-fucose = L-fuculose</text>
        <dbReference type="Rhea" id="RHEA:17233"/>
        <dbReference type="ChEBI" id="CHEBI:2181"/>
        <dbReference type="ChEBI" id="CHEBI:17617"/>
        <dbReference type="EC" id="5.3.1.25"/>
    </reaction>
</comment>
<feature type="domain" description="L-fucose isomerase N-terminal-2" evidence="10">
    <location>
        <begin position="173"/>
        <end position="355"/>
    </location>
</feature>
<dbReference type="Pfam" id="PF07881">
    <property type="entry name" value="Fucose_iso_N1"/>
    <property type="match status" value="1"/>
</dbReference>
<dbReference type="GO" id="GO:0008736">
    <property type="term" value="F:L-fucose isomerase activity"/>
    <property type="evidence" value="ECO:0007669"/>
    <property type="project" value="UniProtKB-EC"/>
</dbReference>
<keyword evidence="3 7" id="KW-0464">Manganese</keyword>
<dbReference type="InterPro" id="IPR038393">
    <property type="entry name" value="Fuc_iso_dom3_sf"/>
</dbReference>
<keyword evidence="4 7" id="KW-0413">Isomerase</keyword>
<evidence type="ECO:0000259" key="8">
    <source>
        <dbReference type="Pfam" id="PF02952"/>
    </source>
</evidence>
<comment type="subcellular location">
    <subcellularLocation>
        <location evidence="7">Cytoplasm</location>
    </subcellularLocation>
</comment>
<dbReference type="EC" id="5.3.1.25" evidence="7"/>
<evidence type="ECO:0000259" key="9">
    <source>
        <dbReference type="Pfam" id="PF07881"/>
    </source>
</evidence>
<dbReference type="InterPro" id="IPR015888">
    <property type="entry name" value="Fuc_isomerase_C"/>
</dbReference>
<dbReference type="PANTHER" id="PTHR37840">
    <property type="entry name" value="L-FUCOSE ISOMERASE"/>
    <property type="match status" value="1"/>
</dbReference>
<organism evidence="11 12">
    <name type="scientific">Hallella faecis</name>
    <dbReference type="NCBI Taxonomy" id="2841596"/>
    <lineage>
        <taxon>Bacteria</taxon>
        <taxon>Pseudomonadati</taxon>
        <taxon>Bacteroidota</taxon>
        <taxon>Bacteroidia</taxon>
        <taxon>Bacteroidales</taxon>
        <taxon>Prevotellaceae</taxon>
        <taxon>Hallella</taxon>
    </lineage>
</organism>
<dbReference type="PANTHER" id="PTHR37840:SF1">
    <property type="entry name" value="L-FUCOSE ISOMERASE"/>
    <property type="match status" value="1"/>
</dbReference>
<dbReference type="InterPro" id="IPR004216">
    <property type="entry name" value="Fuc/Ara_isomerase_C"/>
</dbReference>
<comment type="cofactor">
    <cofactor evidence="7">
        <name>Mn(2+)</name>
        <dbReference type="ChEBI" id="CHEBI:29035"/>
    </cofactor>
</comment>
<evidence type="ECO:0000256" key="1">
    <source>
        <dbReference type="ARBA" id="ARBA00022490"/>
    </source>
</evidence>
<feature type="active site" description="Proton acceptor" evidence="7">
    <location>
        <position position="338"/>
    </location>
</feature>
<dbReference type="Pfam" id="PF02952">
    <property type="entry name" value="Fucose_iso_C"/>
    <property type="match status" value="1"/>
</dbReference>
<protein>
    <recommendedName>
        <fullName evidence="7">L-fucose isomerase</fullName>
        <shortName evidence="7">FucIase</shortName>
        <ecNumber evidence="7">5.3.1.25</ecNumber>
    </recommendedName>
    <alternativeName>
        <fullName evidence="7">6-deoxy-L-galactose isomerase</fullName>
    </alternativeName>
</protein>
<evidence type="ECO:0000313" key="11">
    <source>
        <dbReference type="EMBL" id="MEQ2487803.1"/>
    </source>
</evidence>
<dbReference type="RefSeq" id="WP_215760882.1">
    <property type="nucleotide sequence ID" value="NZ_JAHKBE010000089.1"/>
</dbReference>
<dbReference type="NCBIfam" id="TIGR01089">
    <property type="entry name" value="fucI"/>
    <property type="match status" value="1"/>
</dbReference>
<dbReference type="Gene3D" id="3.20.14.10">
    <property type="entry name" value="L-fucose/L-arabinose isomerase, C-terminal"/>
    <property type="match status" value="1"/>
</dbReference>
<feature type="domain" description="L-fucose isomerase N-terminal-1" evidence="9">
    <location>
        <begin position="4"/>
        <end position="172"/>
    </location>
</feature>